<dbReference type="SUPFAM" id="SSF53300">
    <property type="entry name" value="vWA-like"/>
    <property type="match status" value="1"/>
</dbReference>
<gene>
    <name evidence="5" type="ORF">OAUR00152_LOCUS4403</name>
</gene>
<dbReference type="Pfam" id="PF00168">
    <property type="entry name" value="C2"/>
    <property type="match status" value="2"/>
</dbReference>
<evidence type="ECO:0000259" key="3">
    <source>
        <dbReference type="PROSITE" id="PS50004"/>
    </source>
</evidence>
<feature type="domain" description="C2" evidence="3">
    <location>
        <begin position="124"/>
        <end position="253"/>
    </location>
</feature>
<evidence type="ECO:0000256" key="1">
    <source>
        <dbReference type="ARBA" id="ARBA00009048"/>
    </source>
</evidence>
<dbReference type="InterPro" id="IPR010734">
    <property type="entry name" value="Copine_C"/>
</dbReference>
<evidence type="ECO:0000259" key="4">
    <source>
        <dbReference type="PROSITE" id="PS50234"/>
    </source>
</evidence>
<dbReference type="EMBL" id="HBKQ01006618">
    <property type="protein sequence ID" value="CAE2210641.1"/>
    <property type="molecule type" value="Transcribed_RNA"/>
</dbReference>
<protein>
    <recommendedName>
        <fullName evidence="6">C2 domain-containing protein</fullName>
    </recommendedName>
</protein>
<dbReference type="PANTHER" id="PTHR10857:SF106">
    <property type="entry name" value="C2 DOMAIN-CONTAINING PROTEIN"/>
    <property type="match status" value="1"/>
</dbReference>
<organism evidence="5">
    <name type="scientific">Odontella aurita</name>
    <dbReference type="NCBI Taxonomy" id="265563"/>
    <lineage>
        <taxon>Eukaryota</taxon>
        <taxon>Sar</taxon>
        <taxon>Stramenopiles</taxon>
        <taxon>Ochrophyta</taxon>
        <taxon>Bacillariophyta</taxon>
        <taxon>Mediophyceae</taxon>
        <taxon>Biddulphiophycidae</taxon>
        <taxon>Eupodiscales</taxon>
        <taxon>Odontellaceae</taxon>
        <taxon>Odontella</taxon>
    </lineage>
</organism>
<dbReference type="CDD" id="cd04047">
    <property type="entry name" value="C2B_Copine"/>
    <property type="match status" value="1"/>
</dbReference>
<dbReference type="PROSITE" id="PS50234">
    <property type="entry name" value="VWFA"/>
    <property type="match status" value="1"/>
</dbReference>
<feature type="domain" description="C2" evidence="3">
    <location>
        <begin position="1"/>
        <end position="116"/>
    </location>
</feature>
<evidence type="ECO:0000313" key="5">
    <source>
        <dbReference type="EMBL" id="CAE2210641.1"/>
    </source>
</evidence>
<dbReference type="InterPro" id="IPR045052">
    <property type="entry name" value="Copine"/>
</dbReference>
<dbReference type="InterPro" id="IPR035892">
    <property type="entry name" value="C2_domain_sf"/>
</dbReference>
<dbReference type="PROSITE" id="PS50004">
    <property type="entry name" value="C2"/>
    <property type="match status" value="2"/>
</dbReference>
<accession>A0A7S4HVW7</accession>
<dbReference type="InterPro" id="IPR036465">
    <property type="entry name" value="vWFA_dom_sf"/>
</dbReference>
<keyword evidence="2" id="KW-0677">Repeat</keyword>
<dbReference type="PANTHER" id="PTHR10857">
    <property type="entry name" value="COPINE"/>
    <property type="match status" value="1"/>
</dbReference>
<dbReference type="InterPro" id="IPR002035">
    <property type="entry name" value="VWF_A"/>
</dbReference>
<dbReference type="SUPFAM" id="SSF49562">
    <property type="entry name" value="C2 domain (Calcium/lipid-binding domain, CaLB)"/>
    <property type="match status" value="1"/>
</dbReference>
<dbReference type="Pfam" id="PF07002">
    <property type="entry name" value="Copine"/>
    <property type="match status" value="1"/>
</dbReference>
<comment type="similarity">
    <text evidence="1">Belongs to the copine family.</text>
</comment>
<dbReference type="InterPro" id="IPR037768">
    <property type="entry name" value="C2B_Copine"/>
</dbReference>
<feature type="domain" description="VWFA" evidence="4">
    <location>
        <begin position="365"/>
        <end position="584"/>
    </location>
</feature>
<dbReference type="GO" id="GO:0071277">
    <property type="term" value="P:cellular response to calcium ion"/>
    <property type="evidence" value="ECO:0007669"/>
    <property type="project" value="TreeGrafter"/>
</dbReference>
<dbReference type="Gene3D" id="2.60.40.150">
    <property type="entry name" value="C2 domain"/>
    <property type="match status" value="1"/>
</dbReference>
<proteinExistence type="inferred from homology"/>
<sequence>MASALPVVKLQLSLHASGLPRSGAVRTPPDAFAQVAIIPSQYATGEQPIHLGSTKIIKRSPNPQWAKVFVIEYEYGTQLSFFVDVLTSKGDNSKSIGGANFEVGDILGSKNKTKAKRLRKGGCIFAHIEQSTSEGSDGMISFQLSALRLECKGGLMRADPSTFFEVSRQTQTSFGNKWNVIYRSNPVIESLKPTWDRAEVDLETFCNCDLDRAILISVYIFRKRGNHSLLGSFETTPNCLIEKGKKGSEREWHESTYNLQKDEYKAYEEAGCIAVMEGSIVIDGKENSVEIMPLVDQEQVFEAEVAVNGSEDQQEDEEKDIPGTSIISLASLQLDRSSIGTVLELQASKAMPTFTAYVDSGLDIDLCVALDFTSSNGDPRIPGTLHHNSDGALNDYEETILSVGGAIAKYSLDKKFPVWGFGARYGGEVRHIFQCGQSSPVYDVDGILDAYRSVFQTDLTMSGPTVISKVIQAAAARANRCHRMSQAETKLRYCVLLVLTDGVLNPTNLNETQQLLSSVSGLPLSVVIIGIGMADFNAMQTLEEAGEVAGATAHSNVTFAPFRPHQHDPQSLSRAALKKLPDQIVHHFVQNNIFPDSHRRKPSIADSIVSELTIE</sequence>
<reference evidence="5" key="1">
    <citation type="submission" date="2021-01" db="EMBL/GenBank/DDBJ databases">
        <authorList>
            <person name="Corre E."/>
            <person name="Pelletier E."/>
            <person name="Niang G."/>
            <person name="Scheremetjew M."/>
            <person name="Finn R."/>
            <person name="Kale V."/>
            <person name="Holt S."/>
            <person name="Cochrane G."/>
            <person name="Meng A."/>
            <person name="Brown T."/>
            <person name="Cohen L."/>
        </authorList>
    </citation>
    <scope>NUCLEOTIDE SEQUENCE</scope>
    <source>
        <strain evidence="5">Isolate 1302-5</strain>
    </source>
</reference>
<evidence type="ECO:0008006" key="6">
    <source>
        <dbReference type="Google" id="ProtNLM"/>
    </source>
</evidence>
<evidence type="ECO:0000256" key="2">
    <source>
        <dbReference type="ARBA" id="ARBA00022737"/>
    </source>
</evidence>
<dbReference type="AlphaFoldDB" id="A0A7S4HVW7"/>
<dbReference type="SMART" id="SM00327">
    <property type="entry name" value="VWA"/>
    <property type="match status" value="1"/>
</dbReference>
<dbReference type="GO" id="GO:0005544">
    <property type="term" value="F:calcium-dependent phospholipid binding"/>
    <property type="evidence" value="ECO:0007669"/>
    <property type="project" value="InterPro"/>
</dbReference>
<name>A0A7S4HVW7_9STRA</name>
<dbReference type="InterPro" id="IPR000008">
    <property type="entry name" value="C2_dom"/>
</dbReference>
<dbReference type="GO" id="GO:0005886">
    <property type="term" value="C:plasma membrane"/>
    <property type="evidence" value="ECO:0007669"/>
    <property type="project" value="TreeGrafter"/>
</dbReference>